<dbReference type="InterPro" id="IPR042099">
    <property type="entry name" value="ANL_N_sf"/>
</dbReference>
<proteinExistence type="predicted"/>
<dbReference type="InterPro" id="IPR045851">
    <property type="entry name" value="AMP-bd_C_sf"/>
</dbReference>
<dbReference type="PANTHER" id="PTHR45527:SF1">
    <property type="entry name" value="FATTY ACID SYNTHASE"/>
    <property type="match status" value="1"/>
</dbReference>
<evidence type="ECO:0000259" key="1">
    <source>
        <dbReference type="Pfam" id="PF00501"/>
    </source>
</evidence>
<dbReference type="Gene3D" id="3.30.300.30">
    <property type="match status" value="1"/>
</dbReference>
<accession>A0A2G9ZEL8</accession>
<organism evidence="2 3">
    <name type="scientific">bacterium (Candidatus Gribaldobacteria) CG23_combo_of_CG06-09_8_20_14_all_37_87_8</name>
    <dbReference type="NCBI Taxonomy" id="2014278"/>
    <lineage>
        <taxon>Bacteria</taxon>
        <taxon>Candidatus Gribaldobacteria</taxon>
    </lineage>
</organism>
<dbReference type="Gene3D" id="3.40.50.12780">
    <property type="entry name" value="N-terminal domain of ligase-like"/>
    <property type="match status" value="1"/>
</dbReference>
<evidence type="ECO:0000313" key="3">
    <source>
        <dbReference type="Proteomes" id="UP000230447"/>
    </source>
</evidence>
<feature type="domain" description="AMP-dependent synthetase/ligase" evidence="1">
    <location>
        <begin position="1"/>
        <end position="209"/>
    </location>
</feature>
<dbReference type="GO" id="GO:0043041">
    <property type="term" value="P:amino acid activation for nonribosomal peptide biosynthetic process"/>
    <property type="evidence" value="ECO:0007669"/>
    <property type="project" value="TreeGrafter"/>
</dbReference>
<reference evidence="2 3" key="1">
    <citation type="submission" date="2017-09" db="EMBL/GenBank/DDBJ databases">
        <title>Depth-based differentiation of microbial function through sediment-hosted aquifers and enrichment of novel symbionts in the deep terrestrial subsurface.</title>
        <authorList>
            <person name="Probst A.J."/>
            <person name="Ladd B."/>
            <person name="Jarett J.K."/>
            <person name="Geller-Mcgrath D.E."/>
            <person name="Sieber C.M."/>
            <person name="Emerson J.B."/>
            <person name="Anantharaman K."/>
            <person name="Thomas B.C."/>
            <person name="Malmstrom R."/>
            <person name="Stieglmeier M."/>
            <person name="Klingl A."/>
            <person name="Woyke T."/>
            <person name="Ryan C.M."/>
            <person name="Banfield J.F."/>
        </authorList>
    </citation>
    <scope>NUCLEOTIDE SEQUENCE [LARGE SCALE GENOMIC DNA]</scope>
    <source>
        <strain evidence="2">CG23_combo_of_CG06-09_8_20_14_all_37_87_8</strain>
    </source>
</reference>
<name>A0A2G9ZEL8_9BACT</name>
<dbReference type="Proteomes" id="UP000230447">
    <property type="component" value="Unassembled WGS sequence"/>
</dbReference>
<dbReference type="GO" id="GO:0005737">
    <property type="term" value="C:cytoplasm"/>
    <property type="evidence" value="ECO:0007669"/>
    <property type="project" value="TreeGrafter"/>
</dbReference>
<gene>
    <name evidence="2" type="ORF">COX24_02585</name>
</gene>
<dbReference type="EMBL" id="PCSB01000056">
    <property type="protein sequence ID" value="PIP31619.1"/>
    <property type="molecule type" value="Genomic_DNA"/>
</dbReference>
<dbReference type="GO" id="GO:0044550">
    <property type="term" value="P:secondary metabolite biosynthetic process"/>
    <property type="evidence" value="ECO:0007669"/>
    <property type="project" value="TreeGrafter"/>
</dbReference>
<feature type="non-terminal residue" evidence="2">
    <location>
        <position position="1"/>
    </location>
</feature>
<dbReference type="Pfam" id="PF00501">
    <property type="entry name" value="AMP-binding"/>
    <property type="match status" value="1"/>
</dbReference>
<dbReference type="GO" id="GO:0031177">
    <property type="term" value="F:phosphopantetheine binding"/>
    <property type="evidence" value="ECO:0007669"/>
    <property type="project" value="TreeGrafter"/>
</dbReference>
<protein>
    <recommendedName>
        <fullName evidence="1">AMP-dependent synthetase/ligase domain-containing protein</fullName>
    </recommendedName>
</protein>
<dbReference type="InterPro" id="IPR000873">
    <property type="entry name" value="AMP-dep_synth/lig_dom"/>
</dbReference>
<comment type="caution">
    <text evidence="2">The sequence shown here is derived from an EMBL/GenBank/DDBJ whole genome shotgun (WGS) entry which is preliminary data.</text>
</comment>
<dbReference type="SUPFAM" id="SSF56801">
    <property type="entry name" value="Acetyl-CoA synthetase-like"/>
    <property type="match status" value="1"/>
</dbReference>
<dbReference type="AlphaFoldDB" id="A0A2G9ZEL8"/>
<sequence>SGSTGIPKGVPISRRNLHSFIDAFFALGYKVDETDKFLQMFDLTFDLSLMSYLTPLCIGACVYTIPSGEIKYTSIYSLLEDQNITVALMVPSILSYLRPYFEDIRLPNLKYSLFCGEALFNDITSEWFPCVPNALIQNVYGPTEATIFCLTYDWNKDIATEKSFNGIVCIGKPMNNMYSIIVDEHLKELSAGEKGEMCLSGGQLTPGYWSNPEKNKKTFFKYNFNGVERTFYKTGDLCFIDQDGDFMFCGRIDHQVKIQGFRVELSEIEHHVRVFTELSQVAAIATTDVIGNTQIILFIEKFTGNIDKLSNYLKEKLPSYMIPAEIKHIAVMPLNANGKIDRNALKKSL</sequence>
<dbReference type="PANTHER" id="PTHR45527">
    <property type="entry name" value="NONRIBOSOMAL PEPTIDE SYNTHETASE"/>
    <property type="match status" value="1"/>
</dbReference>
<evidence type="ECO:0000313" key="2">
    <source>
        <dbReference type="EMBL" id="PIP31619.1"/>
    </source>
</evidence>